<comment type="similarity">
    <text evidence="1">Belongs to the leucine-binding protein family.</text>
</comment>
<evidence type="ECO:0000313" key="5">
    <source>
        <dbReference type="Proteomes" id="UP000269692"/>
    </source>
</evidence>
<dbReference type="Pfam" id="PF13458">
    <property type="entry name" value="Peripla_BP_6"/>
    <property type="match status" value="1"/>
</dbReference>
<keyword evidence="5" id="KW-1185">Reference proteome</keyword>
<reference evidence="4 5" key="1">
    <citation type="submission" date="2018-10" db="EMBL/GenBank/DDBJ databases">
        <title>Xanthobacter tagetidis genome sequencing and assembly.</title>
        <authorList>
            <person name="Maclea K.S."/>
            <person name="Goen A.E."/>
            <person name="Fatima S.A."/>
        </authorList>
    </citation>
    <scope>NUCLEOTIDE SEQUENCE [LARGE SCALE GENOMIC DNA]</scope>
    <source>
        <strain evidence="4 5">ATCC 700314</strain>
    </source>
</reference>
<dbReference type="Gene3D" id="3.40.50.2300">
    <property type="match status" value="2"/>
</dbReference>
<dbReference type="PANTHER" id="PTHR47235">
    <property type="entry name" value="BLR6548 PROTEIN"/>
    <property type="match status" value="1"/>
</dbReference>
<evidence type="ECO:0000259" key="3">
    <source>
        <dbReference type="Pfam" id="PF13458"/>
    </source>
</evidence>
<sequence>MFWKLASRLSLAAGIAGATLAPAGAQTAKEQFIPITLYRTGPMGSFGTPPMVAYMDYMAMLNERDGGINGVKLVWEECETAYQPDRMVECYERLKGRGATVWNPYGTGLAYAVLEKSQADKIPLIMLGNGRTDAADGRYFPYAFPLVTNFWSQATAMVKYIGERQGGMDKLKGLKIVDLYHDSPYGKETIGVYDRLAKTYGFEVKHMPVPSPGIDQKSVWLQIRQYAPDWIVMQGAGLMTQTAIKEAAAIGFPRDRLVGNYWSGAEEDTVPAGAAAKNYISAAMNGSGTDFPVIQDILKYVYDRGKGSGERRDVGTTRYNRGVVIGLITMEAIRVAQAKFGEGKPITGEQMQWGLEHLNFTPERIAQLGATGLLPPFSTSCLDHEGGAPIRFQQWDGQKWVSVSDWVATDQKMVRPLIEASAAAYGKEKGISPRSCDN</sequence>
<dbReference type="OrthoDB" id="8184122at2"/>
<dbReference type="AlphaFoldDB" id="A0A3L7AI28"/>
<dbReference type="InterPro" id="IPR028082">
    <property type="entry name" value="Peripla_BP_I"/>
</dbReference>
<dbReference type="SUPFAM" id="SSF53822">
    <property type="entry name" value="Periplasmic binding protein-like I"/>
    <property type="match status" value="1"/>
</dbReference>
<dbReference type="CDD" id="cd06334">
    <property type="entry name" value="PBP1_ABC_ligand_binding-like"/>
    <property type="match status" value="1"/>
</dbReference>
<evidence type="ECO:0000256" key="2">
    <source>
        <dbReference type="ARBA" id="ARBA00022729"/>
    </source>
</evidence>
<keyword evidence="2" id="KW-0732">Signal</keyword>
<protein>
    <submittedName>
        <fullName evidence="4">ABC transporter permease</fullName>
    </submittedName>
</protein>
<dbReference type="Proteomes" id="UP000269692">
    <property type="component" value="Unassembled WGS sequence"/>
</dbReference>
<comment type="caution">
    <text evidence="4">The sequence shown here is derived from an EMBL/GenBank/DDBJ whole genome shotgun (WGS) entry which is preliminary data.</text>
</comment>
<evidence type="ECO:0000256" key="1">
    <source>
        <dbReference type="ARBA" id="ARBA00010062"/>
    </source>
</evidence>
<evidence type="ECO:0000313" key="4">
    <source>
        <dbReference type="EMBL" id="RLP79714.1"/>
    </source>
</evidence>
<feature type="domain" description="Leucine-binding protein" evidence="3">
    <location>
        <begin position="33"/>
        <end position="397"/>
    </location>
</feature>
<proteinExistence type="inferred from homology"/>
<dbReference type="PANTHER" id="PTHR47235:SF1">
    <property type="entry name" value="BLR6548 PROTEIN"/>
    <property type="match status" value="1"/>
</dbReference>
<accession>A0A3L7AI28</accession>
<gene>
    <name evidence="4" type="ORF">D9R14_08685</name>
</gene>
<dbReference type="EMBL" id="RCTF01000005">
    <property type="protein sequence ID" value="RLP79714.1"/>
    <property type="molecule type" value="Genomic_DNA"/>
</dbReference>
<organism evidence="4 5">
    <name type="scientific">Xanthobacter tagetidis</name>
    <dbReference type="NCBI Taxonomy" id="60216"/>
    <lineage>
        <taxon>Bacteria</taxon>
        <taxon>Pseudomonadati</taxon>
        <taxon>Pseudomonadota</taxon>
        <taxon>Alphaproteobacteria</taxon>
        <taxon>Hyphomicrobiales</taxon>
        <taxon>Xanthobacteraceae</taxon>
        <taxon>Xanthobacter</taxon>
    </lineage>
</organism>
<dbReference type="InterPro" id="IPR028081">
    <property type="entry name" value="Leu-bd"/>
</dbReference>
<name>A0A3L7AI28_9HYPH</name>
<dbReference type="RefSeq" id="WP_121622924.1">
    <property type="nucleotide sequence ID" value="NZ_JACIIW010000001.1"/>
</dbReference>